<dbReference type="FunFam" id="3.40.50.620:FF:000020">
    <property type="entry name" value="Valine--tRNA ligase, mitochondrial"/>
    <property type="match status" value="1"/>
</dbReference>
<evidence type="ECO:0000256" key="12">
    <source>
        <dbReference type="ARBA" id="ARBA00047552"/>
    </source>
</evidence>
<dbReference type="NCBIfam" id="NF004349">
    <property type="entry name" value="PRK05729.1"/>
    <property type="match status" value="1"/>
</dbReference>
<sequence>MFYRVTGSLGILPRIPLFTFNESCFRFYLGRNRCISNIAKSTEFEHPIKKVLSGPYPTAYEPKEVEKGWYEYWEKNGLFCAQEIIDSEKQNQKPEFCLVLPPPNVTGNLHIGHTLTVTIQDCISRWRRMKGENVNWIPGFDHGGIATQTIVEKKLLKEKNLTKHEFGREKFLTEINQWKTVTQNNIEMQLKILGASLDFQKSSFTLDKNTSKAVSNVFIKLFDENLIYRKEKLVNWSGHIRSVISDIEVDHLEIPEKKKIRIPDLKDPVELGLMDYFYYPVVDSSEKILIATTRLETMLGDSAVAVNPNDSRYTHLIGKYVKHPYNGENLPIISDESVNKDFGTGAMKITPAHDFKDFEMGLKHNLKMSDVLSDDGTINVEVENFKGKHRLIVRSLLRRSLLEKGLYKEAKSHSMSVPFCSRTGDIVEPRMKNQWYLDCADMGRKAVEVVQNKKLQFIPEYHEKVWYEWFKNLKDWCISRQLWWGHQIPAYQIYHNSNSLKEDLWVAASSEKEALEKASKKYGLNIDSIRAVQDCDVLDTWFSSALYPLTALSWPSEEKYFKKYYPLSLMETGFDILFFWVARMVMLGEHITGKLPFTQVLLHGMVCDSHGRKMTKSLGNTIDPLDVIKGVSLDTLLQRVKDCQDSLTPEEFKLLLNANKHNFPNGIPECGTDGLRLSLLTHDIQDQRINIDVKSIRVCRHFCNKIWQGVRLFTKAIENCPKECLTPLSTEEVLNLNENNMDRWILSRLARLVAVSNTHFEAFNFHLTADAVRKFWVQNFCDIYLEYAKPALLESPERRLLVCRVMLTCIETFLKIISPMMPFLSEELYQRLFFISNIEHHPSISLAKYPTADKYLGWRNTILEADVLTVTDIISITRSLKSKHGVTRMKPAVVIAVEEKNALEAMNPFSNLMVLLAKLESVTFHLTQGQEFFEQYPQDSWVFEKCDHGITVIMDIGEKPKLQESNNGSKKMDKIRQDLSKLNKMLSDSDYRKKAPLSVQEKTMAKKALLEGELQKLLNYEKKEVEKMKKDSSAS</sequence>
<keyword evidence="4" id="KW-0963">Cytoplasm</keyword>
<evidence type="ECO:0000313" key="17">
    <source>
        <dbReference type="Proteomes" id="UP001054837"/>
    </source>
</evidence>
<keyword evidence="6 13" id="KW-0547">Nucleotide-binding</keyword>
<dbReference type="GO" id="GO:0006438">
    <property type="term" value="P:valyl-tRNA aminoacylation"/>
    <property type="evidence" value="ECO:0007669"/>
    <property type="project" value="InterPro"/>
</dbReference>
<comment type="caution">
    <text evidence="16">The sequence shown here is derived from an EMBL/GenBank/DDBJ whole genome shotgun (WGS) entry which is preliminary data.</text>
</comment>
<keyword evidence="17" id="KW-1185">Reference proteome</keyword>
<gene>
    <name evidence="16" type="primary">VARS2</name>
    <name evidence="16" type="ORF">CDAR_252771</name>
</gene>
<dbReference type="InterPro" id="IPR009080">
    <property type="entry name" value="tRNAsynth_Ia_anticodon-bd"/>
</dbReference>
<dbReference type="CDD" id="cd07962">
    <property type="entry name" value="Anticodon_Ia_Val"/>
    <property type="match status" value="1"/>
</dbReference>
<dbReference type="PANTHER" id="PTHR11946:SF109">
    <property type="entry name" value="VALINE--TRNA LIGASE"/>
    <property type="match status" value="1"/>
</dbReference>
<dbReference type="SUPFAM" id="SSF47323">
    <property type="entry name" value="Anticodon-binding domain of a subclass of class I aminoacyl-tRNA synthetases"/>
    <property type="match status" value="1"/>
</dbReference>
<dbReference type="SUPFAM" id="SSF50677">
    <property type="entry name" value="ValRS/IleRS/LeuRS editing domain"/>
    <property type="match status" value="1"/>
</dbReference>
<dbReference type="AlphaFoldDB" id="A0AAV4QAP7"/>
<keyword evidence="8 13" id="KW-0648">Protein biosynthesis</keyword>
<keyword evidence="5 13" id="KW-0436">Ligase</keyword>
<feature type="domain" description="Methionyl/Valyl/Leucyl/Isoleucyl-tRNA synthetase anticodon-binding" evidence="15">
    <location>
        <begin position="742"/>
        <end position="894"/>
    </location>
</feature>
<evidence type="ECO:0000256" key="11">
    <source>
        <dbReference type="ARBA" id="ARBA00029936"/>
    </source>
</evidence>
<protein>
    <recommendedName>
        <fullName evidence="10">Valine--tRNA ligase</fullName>
        <ecNumber evidence="3">6.1.1.9</ecNumber>
    </recommendedName>
    <alternativeName>
        <fullName evidence="11">Valyl-tRNA synthetase</fullName>
    </alternativeName>
</protein>
<reference evidence="16 17" key="1">
    <citation type="submission" date="2021-06" db="EMBL/GenBank/DDBJ databases">
        <title>Caerostris darwini draft genome.</title>
        <authorList>
            <person name="Kono N."/>
            <person name="Arakawa K."/>
        </authorList>
    </citation>
    <scope>NUCLEOTIDE SEQUENCE [LARGE SCALE GENOMIC DNA]</scope>
</reference>
<accession>A0AAV4QAP7</accession>
<keyword evidence="7 13" id="KW-0067">ATP-binding</keyword>
<dbReference type="FunFam" id="3.40.50.620:FF:000078">
    <property type="entry name" value="Valine--tRNA ligase, mitochondrial"/>
    <property type="match status" value="1"/>
</dbReference>
<dbReference type="SUPFAM" id="SSF52374">
    <property type="entry name" value="Nucleotidylyl transferase"/>
    <property type="match status" value="1"/>
</dbReference>
<dbReference type="GO" id="GO:0002161">
    <property type="term" value="F:aminoacyl-tRNA deacylase activity"/>
    <property type="evidence" value="ECO:0007669"/>
    <property type="project" value="InterPro"/>
</dbReference>
<dbReference type="PRINTS" id="PR00986">
    <property type="entry name" value="TRNASYNTHVAL"/>
</dbReference>
<evidence type="ECO:0000256" key="5">
    <source>
        <dbReference type="ARBA" id="ARBA00022598"/>
    </source>
</evidence>
<evidence type="ECO:0000259" key="15">
    <source>
        <dbReference type="Pfam" id="PF08264"/>
    </source>
</evidence>
<dbReference type="EC" id="6.1.1.9" evidence="3"/>
<dbReference type="Gene3D" id="1.10.730.10">
    <property type="entry name" value="Isoleucyl-tRNA Synthetase, Domain 1"/>
    <property type="match status" value="1"/>
</dbReference>
<comment type="similarity">
    <text evidence="2 13">Belongs to the class-I aminoacyl-tRNA synthetase family.</text>
</comment>
<dbReference type="Pfam" id="PF08264">
    <property type="entry name" value="Anticodon_1"/>
    <property type="match status" value="1"/>
</dbReference>
<comment type="catalytic activity">
    <reaction evidence="12">
        <text>tRNA(Val) + L-valine + ATP = L-valyl-tRNA(Val) + AMP + diphosphate</text>
        <dbReference type="Rhea" id="RHEA:10704"/>
        <dbReference type="Rhea" id="RHEA-COMP:9672"/>
        <dbReference type="Rhea" id="RHEA-COMP:9708"/>
        <dbReference type="ChEBI" id="CHEBI:30616"/>
        <dbReference type="ChEBI" id="CHEBI:33019"/>
        <dbReference type="ChEBI" id="CHEBI:57762"/>
        <dbReference type="ChEBI" id="CHEBI:78442"/>
        <dbReference type="ChEBI" id="CHEBI:78537"/>
        <dbReference type="ChEBI" id="CHEBI:456215"/>
        <dbReference type="EC" id="6.1.1.9"/>
    </reaction>
</comment>
<evidence type="ECO:0000256" key="1">
    <source>
        <dbReference type="ARBA" id="ARBA00004496"/>
    </source>
</evidence>
<evidence type="ECO:0000256" key="2">
    <source>
        <dbReference type="ARBA" id="ARBA00005594"/>
    </source>
</evidence>
<dbReference type="InterPro" id="IPR014729">
    <property type="entry name" value="Rossmann-like_a/b/a_fold"/>
</dbReference>
<dbReference type="PANTHER" id="PTHR11946">
    <property type="entry name" value="VALYL-TRNA SYNTHETASES"/>
    <property type="match status" value="1"/>
</dbReference>
<dbReference type="GO" id="GO:0005524">
    <property type="term" value="F:ATP binding"/>
    <property type="evidence" value="ECO:0007669"/>
    <property type="project" value="UniProtKB-KW"/>
</dbReference>
<dbReference type="InterPro" id="IPR013155">
    <property type="entry name" value="M/V/L/I-tRNA-synth_anticd-bd"/>
</dbReference>
<dbReference type="PROSITE" id="PS00178">
    <property type="entry name" value="AA_TRNA_LIGASE_I"/>
    <property type="match status" value="1"/>
</dbReference>
<dbReference type="InterPro" id="IPR002303">
    <property type="entry name" value="Valyl-tRNA_ligase"/>
</dbReference>
<dbReference type="Gene3D" id="1.10.287.380">
    <property type="entry name" value="Valyl-tRNA synthetase, C-terminal domain"/>
    <property type="match status" value="1"/>
</dbReference>
<organism evidence="16 17">
    <name type="scientific">Caerostris darwini</name>
    <dbReference type="NCBI Taxonomy" id="1538125"/>
    <lineage>
        <taxon>Eukaryota</taxon>
        <taxon>Metazoa</taxon>
        <taxon>Ecdysozoa</taxon>
        <taxon>Arthropoda</taxon>
        <taxon>Chelicerata</taxon>
        <taxon>Arachnida</taxon>
        <taxon>Araneae</taxon>
        <taxon>Araneomorphae</taxon>
        <taxon>Entelegynae</taxon>
        <taxon>Araneoidea</taxon>
        <taxon>Araneidae</taxon>
        <taxon>Caerostris</taxon>
    </lineage>
</organism>
<evidence type="ECO:0000256" key="8">
    <source>
        <dbReference type="ARBA" id="ARBA00022917"/>
    </source>
</evidence>
<evidence type="ECO:0000259" key="14">
    <source>
        <dbReference type="Pfam" id="PF00133"/>
    </source>
</evidence>
<name>A0AAV4QAP7_9ARAC</name>
<dbReference type="InterPro" id="IPR009008">
    <property type="entry name" value="Val/Leu/Ile-tRNA-synth_edit"/>
</dbReference>
<proteinExistence type="inferred from homology"/>
<keyword evidence="9 13" id="KW-0030">Aminoacyl-tRNA synthetase</keyword>
<dbReference type="Pfam" id="PF00133">
    <property type="entry name" value="tRNA-synt_1"/>
    <property type="match status" value="1"/>
</dbReference>
<dbReference type="GO" id="GO:0004832">
    <property type="term" value="F:valine-tRNA ligase activity"/>
    <property type="evidence" value="ECO:0007669"/>
    <property type="project" value="UniProtKB-EC"/>
</dbReference>
<feature type="domain" description="Aminoacyl-tRNA synthetase class Ia" evidence="14">
    <location>
        <begin position="69"/>
        <end position="684"/>
    </location>
</feature>
<dbReference type="InterPro" id="IPR033705">
    <property type="entry name" value="Anticodon_Ia_Val"/>
</dbReference>
<evidence type="ECO:0000256" key="3">
    <source>
        <dbReference type="ARBA" id="ARBA00013169"/>
    </source>
</evidence>
<evidence type="ECO:0000256" key="4">
    <source>
        <dbReference type="ARBA" id="ARBA00022490"/>
    </source>
</evidence>
<dbReference type="InterPro" id="IPR002300">
    <property type="entry name" value="aa-tRNA-synth_Ia"/>
</dbReference>
<dbReference type="Proteomes" id="UP001054837">
    <property type="component" value="Unassembled WGS sequence"/>
</dbReference>
<dbReference type="Gene3D" id="3.40.50.620">
    <property type="entry name" value="HUPs"/>
    <property type="match status" value="2"/>
</dbReference>
<dbReference type="GO" id="GO:0005829">
    <property type="term" value="C:cytosol"/>
    <property type="evidence" value="ECO:0007669"/>
    <property type="project" value="TreeGrafter"/>
</dbReference>
<dbReference type="InterPro" id="IPR037118">
    <property type="entry name" value="Val-tRNA_synth_C_sf"/>
</dbReference>
<evidence type="ECO:0000256" key="7">
    <source>
        <dbReference type="ARBA" id="ARBA00022840"/>
    </source>
</evidence>
<evidence type="ECO:0000256" key="6">
    <source>
        <dbReference type="ARBA" id="ARBA00022741"/>
    </source>
</evidence>
<evidence type="ECO:0000313" key="16">
    <source>
        <dbReference type="EMBL" id="GIY04473.1"/>
    </source>
</evidence>
<dbReference type="InterPro" id="IPR001412">
    <property type="entry name" value="aa-tRNA-synth_I_CS"/>
</dbReference>
<evidence type="ECO:0000256" key="9">
    <source>
        <dbReference type="ARBA" id="ARBA00023146"/>
    </source>
</evidence>
<dbReference type="EMBL" id="BPLQ01003930">
    <property type="protein sequence ID" value="GIY04473.1"/>
    <property type="molecule type" value="Genomic_DNA"/>
</dbReference>
<evidence type="ECO:0000256" key="13">
    <source>
        <dbReference type="RuleBase" id="RU363035"/>
    </source>
</evidence>
<evidence type="ECO:0000256" key="10">
    <source>
        <dbReference type="ARBA" id="ARBA00024407"/>
    </source>
</evidence>
<dbReference type="NCBIfam" id="TIGR00422">
    <property type="entry name" value="valS"/>
    <property type="match status" value="1"/>
</dbReference>
<dbReference type="CDD" id="cd00817">
    <property type="entry name" value="ValRS_core"/>
    <property type="match status" value="1"/>
</dbReference>
<comment type="subcellular location">
    <subcellularLocation>
        <location evidence="1">Cytoplasm</location>
    </subcellularLocation>
</comment>